<dbReference type="Proteomes" id="UP000035199">
    <property type="component" value="Chromosome"/>
</dbReference>
<evidence type="ECO:0000313" key="3">
    <source>
        <dbReference type="Proteomes" id="UP000035199"/>
    </source>
</evidence>
<dbReference type="GO" id="GO:0016020">
    <property type="term" value="C:membrane"/>
    <property type="evidence" value="ECO:0007669"/>
    <property type="project" value="GOC"/>
</dbReference>
<dbReference type="InterPro" id="IPR029052">
    <property type="entry name" value="Metallo-depent_PP-like"/>
</dbReference>
<protein>
    <submittedName>
        <fullName evidence="2">Putative phosphohydrolase</fullName>
    </submittedName>
</protein>
<dbReference type="EMBL" id="CP011542">
    <property type="protein sequence ID" value="AKK07247.1"/>
    <property type="molecule type" value="Genomic_DNA"/>
</dbReference>
<gene>
    <name evidence="2" type="ORF">CMUST_14770</name>
</gene>
<organism evidence="2 3">
    <name type="scientific">Corynebacterium mustelae</name>
    <dbReference type="NCBI Taxonomy" id="571915"/>
    <lineage>
        <taxon>Bacteria</taxon>
        <taxon>Bacillati</taxon>
        <taxon>Actinomycetota</taxon>
        <taxon>Actinomycetes</taxon>
        <taxon>Mycobacteriales</taxon>
        <taxon>Corynebacteriaceae</taxon>
        <taxon>Corynebacterium</taxon>
    </lineage>
</organism>
<dbReference type="SUPFAM" id="SSF56300">
    <property type="entry name" value="Metallo-dependent phosphatases"/>
    <property type="match status" value="1"/>
</dbReference>
<keyword evidence="2" id="KW-0378">Hydrolase</keyword>
<name>A0A0G3H7Z1_9CORY</name>
<evidence type="ECO:0000259" key="1">
    <source>
        <dbReference type="Pfam" id="PF00149"/>
    </source>
</evidence>
<dbReference type="PATRIC" id="fig|571915.4.peg.3173"/>
<reference evidence="3" key="2">
    <citation type="submission" date="2015-05" db="EMBL/GenBank/DDBJ databases">
        <title>Complete genome sequence of Corynebacterium mustelae DSM 45274, isolated from various tissues of a male ferret with lethal sepsis.</title>
        <authorList>
            <person name="Ruckert C."/>
            <person name="Albersmeier A."/>
            <person name="Winkler A."/>
            <person name="Tauch A."/>
        </authorList>
    </citation>
    <scope>NUCLEOTIDE SEQUENCE [LARGE SCALE GENOMIC DNA]</scope>
    <source>
        <strain evidence="3">DSM 45274</strain>
    </source>
</reference>
<dbReference type="GO" id="GO:0009245">
    <property type="term" value="P:lipid A biosynthetic process"/>
    <property type="evidence" value="ECO:0007669"/>
    <property type="project" value="TreeGrafter"/>
</dbReference>
<dbReference type="STRING" id="571915.CMUST_14770"/>
<evidence type="ECO:0000313" key="2">
    <source>
        <dbReference type="EMBL" id="AKK07247.1"/>
    </source>
</evidence>
<dbReference type="GO" id="GO:0008758">
    <property type="term" value="F:UDP-2,3-diacylglucosamine hydrolase activity"/>
    <property type="evidence" value="ECO:0007669"/>
    <property type="project" value="TreeGrafter"/>
</dbReference>
<proteinExistence type="predicted"/>
<dbReference type="Gene3D" id="3.60.21.10">
    <property type="match status" value="1"/>
</dbReference>
<sequence length="275" mass="30435">MRECHQFELKVVEVPLLPAGTLRGNREFRILHISDLHMIPRHKKKQAWVRQLDSLNPDLVVNTGDNLSDEKAVPHVLRALGPLLQRPGFFVFGSNDYFAPKMVNPFVYLLGKKRKVSDVSLPWQGMRAAFIEHGWVDLNNHRHEVKISGVRIAAAGVDDPHHDLDDYDAIAGVPHADADLALALLHAPEPRVLQRFAADGYNLSLSGHTHGGQVCLPTGTAIVTNCGIDRVRAAGLHAFDEMAMHVSNGLGTSKFAPIRLFCRPSATLIRVVEKQ</sequence>
<keyword evidence="3" id="KW-1185">Reference proteome</keyword>
<dbReference type="AlphaFoldDB" id="A0A0G3H7Z1"/>
<dbReference type="Pfam" id="PF00149">
    <property type="entry name" value="Metallophos"/>
    <property type="match status" value="1"/>
</dbReference>
<dbReference type="PANTHER" id="PTHR31302">
    <property type="entry name" value="TRANSMEMBRANE PROTEIN WITH METALLOPHOSPHOESTERASE DOMAIN-RELATED"/>
    <property type="match status" value="1"/>
</dbReference>
<dbReference type="InterPro" id="IPR004843">
    <property type="entry name" value="Calcineurin-like_PHP"/>
</dbReference>
<reference evidence="2 3" key="1">
    <citation type="journal article" date="2015" name="Genome Announc.">
        <title>Complete Genome Sequence of the Type Strain Corynebacterium mustelae DSM 45274, Isolated from Various Tissues of a Male Ferret with Lethal Sepsis.</title>
        <authorList>
            <person name="Ruckert C."/>
            <person name="Eimer J."/>
            <person name="Winkler A."/>
            <person name="Tauch A."/>
        </authorList>
    </citation>
    <scope>NUCLEOTIDE SEQUENCE [LARGE SCALE GENOMIC DNA]</scope>
    <source>
        <strain evidence="2 3">DSM 45274</strain>
    </source>
</reference>
<accession>A0A0G3H7Z1</accession>
<dbReference type="PANTHER" id="PTHR31302:SF20">
    <property type="entry name" value="CONSERVED PROTEIN"/>
    <property type="match status" value="1"/>
</dbReference>
<dbReference type="KEGG" id="cmv:CMUST_14770"/>
<feature type="domain" description="Calcineurin-like phosphoesterase" evidence="1">
    <location>
        <begin position="28"/>
        <end position="211"/>
    </location>
</feature>
<dbReference type="InterPro" id="IPR051158">
    <property type="entry name" value="Metallophosphoesterase_sf"/>
</dbReference>